<keyword evidence="3" id="KW-0804">Transcription</keyword>
<keyword evidence="1" id="KW-0805">Transcription regulation</keyword>
<dbReference type="CDD" id="cd06170">
    <property type="entry name" value="LuxR_C_like"/>
    <property type="match status" value="1"/>
</dbReference>
<evidence type="ECO:0000313" key="5">
    <source>
        <dbReference type="EMBL" id="WBA16802.1"/>
    </source>
</evidence>
<dbReference type="Pfam" id="PF00196">
    <property type="entry name" value="GerE"/>
    <property type="match status" value="1"/>
</dbReference>
<dbReference type="InterPro" id="IPR035965">
    <property type="entry name" value="PAS-like_dom_sf"/>
</dbReference>
<geneLocation type="plasmid" evidence="5 6">
    <name>unnamed</name>
</geneLocation>
<dbReference type="InterPro" id="IPR013656">
    <property type="entry name" value="PAS_4"/>
</dbReference>
<evidence type="ECO:0000256" key="2">
    <source>
        <dbReference type="ARBA" id="ARBA00023125"/>
    </source>
</evidence>
<name>A0ABY7LHY5_9GAMM</name>
<evidence type="ECO:0000259" key="4">
    <source>
        <dbReference type="PROSITE" id="PS50043"/>
    </source>
</evidence>
<keyword evidence="6" id="KW-1185">Reference proteome</keyword>
<dbReference type="InterPro" id="IPR000792">
    <property type="entry name" value="Tscrpt_reg_LuxR_C"/>
</dbReference>
<keyword evidence="2" id="KW-0238">DNA-binding</keyword>
<dbReference type="RefSeq" id="WP_269599014.1">
    <property type="nucleotide sequence ID" value="NZ_CP114585.1"/>
</dbReference>
<dbReference type="SUPFAM" id="SSF46894">
    <property type="entry name" value="C-terminal effector domain of the bipartite response regulators"/>
    <property type="match status" value="1"/>
</dbReference>
<dbReference type="PROSITE" id="PS50043">
    <property type="entry name" value="HTH_LUXR_2"/>
    <property type="match status" value="1"/>
</dbReference>
<proteinExistence type="predicted"/>
<dbReference type="Gene3D" id="3.30.450.20">
    <property type="entry name" value="PAS domain"/>
    <property type="match status" value="1"/>
</dbReference>
<dbReference type="PANTHER" id="PTHR44688:SF16">
    <property type="entry name" value="DNA-BINDING TRANSCRIPTIONAL ACTIVATOR DEVR_DOSR"/>
    <property type="match status" value="1"/>
</dbReference>
<dbReference type="Gene3D" id="1.10.10.10">
    <property type="entry name" value="Winged helix-like DNA-binding domain superfamily/Winged helix DNA-binding domain"/>
    <property type="match status" value="1"/>
</dbReference>
<dbReference type="PRINTS" id="PR00038">
    <property type="entry name" value="HTHLUXR"/>
</dbReference>
<dbReference type="Pfam" id="PF08448">
    <property type="entry name" value="PAS_4"/>
    <property type="match status" value="1"/>
</dbReference>
<dbReference type="InterPro" id="IPR016032">
    <property type="entry name" value="Sig_transdc_resp-reg_C-effctor"/>
</dbReference>
<reference evidence="5" key="1">
    <citation type="submission" date="2022-09" db="EMBL/GenBank/DDBJ databases">
        <authorList>
            <person name="Li Z.-J."/>
        </authorList>
    </citation>
    <scope>NUCLEOTIDE SEQUENCE</scope>
    <source>
        <strain evidence="5">TGB10</strain>
        <plasmid evidence="5">unnamed</plasmid>
    </source>
</reference>
<feature type="domain" description="HTH luxR-type" evidence="4">
    <location>
        <begin position="150"/>
        <end position="215"/>
    </location>
</feature>
<gene>
    <name evidence="5" type="ORF">N7E60_14510</name>
</gene>
<protein>
    <submittedName>
        <fullName evidence="5">Helix-turn-helix transcriptional regulator</fullName>
    </submittedName>
</protein>
<dbReference type="InterPro" id="IPR000014">
    <property type="entry name" value="PAS"/>
</dbReference>
<dbReference type="SUPFAM" id="SSF55785">
    <property type="entry name" value="PYP-like sensor domain (PAS domain)"/>
    <property type="match status" value="1"/>
</dbReference>
<sequence length="235" mass="26353">MQPVSMLPPSLSMLEQLPGCWGCKDKNSVFVYANSEYCRLVGLKHPQECIGKTDHDMPCPTIACADQFQAQDKQVMETGKRLRVLDIHPYANGRWYAHLFTKTPWYDEAGNICGVVFCGQELSDTAILEVGHWICRAVTHPEDHPLDAPSHRPDIHLTARESEVLFLHLYGKKPQLIAQTLGVSVKTIENHFAHLREKFGVESKAALIERALALGFGSAIPERLLTKQLSVVLRD</sequence>
<evidence type="ECO:0000313" key="6">
    <source>
        <dbReference type="Proteomes" id="UP001164676"/>
    </source>
</evidence>
<dbReference type="Proteomes" id="UP001164676">
    <property type="component" value="Plasmid unnamed"/>
</dbReference>
<keyword evidence="5" id="KW-0614">Plasmid</keyword>
<dbReference type="SMART" id="SM00421">
    <property type="entry name" value="HTH_LUXR"/>
    <property type="match status" value="1"/>
</dbReference>
<organism evidence="5 6">
    <name type="scientific">Salinivibrio proteolyticus</name>
    <dbReference type="NCBI Taxonomy" id="334715"/>
    <lineage>
        <taxon>Bacteria</taxon>
        <taxon>Pseudomonadati</taxon>
        <taxon>Pseudomonadota</taxon>
        <taxon>Gammaproteobacteria</taxon>
        <taxon>Vibrionales</taxon>
        <taxon>Vibrionaceae</taxon>
        <taxon>Salinivibrio</taxon>
    </lineage>
</organism>
<dbReference type="InterPro" id="IPR036388">
    <property type="entry name" value="WH-like_DNA-bd_sf"/>
</dbReference>
<dbReference type="PANTHER" id="PTHR44688">
    <property type="entry name" value="DNA-BINDING TRANSCRIPTIONAL ACTIVATOR DEVR_DOSR"/>
    <property type="match status" value="1"/>
</dbReference>
<dbReference type="CDD" id="cd00130">
    <property type="entry name" value="PAS"/>
    <property type="match status" value="1"/>
</dbReference>
<evidence type="ECO:0000256" key="1">
    <source>
        <dbReference type="ARBA" id="ARBA00023015"/>
    </source>
</evidence>
<evidence type="ECO:0000256" key="3">
    <source>
        <dbReference type="ARBA" id="ARBA00023163"/>
    </source>
</evidence>
<dbReference type="EMBL" id="CP114585">
    <property type="protein sequence ID" value="WBA16802.1"/>
    <property type="molecule type" value="Genomic_DNA"/>
</dbReference>
<accession>A0ABY7LHY5</accession>